<sequence>MMERRQWLWWLCCAAVLLCCLGRQSDILENLHPVPRMDMEGSLFNLTSLSFLTTITSPLWSSSSCYLCFVEVDDSMRLCWGHILTEYNIRNVDSCFRKLQKIFDNEPHVIEAGRVGKGYDQKLKEILNAEIMPIVEEFDRNMNNDTVYDERLQTAADNFIAAASQLPRASGCFPPCGFQASGYVYNCITCQYDSCEFPLDCPVKEITVEENNRTRMRCDVPFPLPYNIEVVWRFAEEVKSQQMDQFEEVIVGTDRLYSIPSAGLQHQGTYQCEIYSDQRSIVRLYYHLRVTPQMVGGHSELQEIFDLSLLPGGRIVPVSGGTAFDLLRLPSPPLLTACLTSLLTLLFISLGFLYWWSTKKEMSDAELVEEVQDPGCPAMDLSFLNSSNS</sequence>
<protein>
    <submittedName>
        <fullName evidence="1">Uncharacterized protein</fullName>
    </submittedName>
</protein>
<evidence type="ECO:0000313" key="2">
    <source>
        <dbReference type="Proteomes" id="UP001157502"/>
    </source>
</evidence>
<organism evidence="1 2">
    <name type="scientific">Dallia pectoralis</name>
    <name type="common">Alaska blackfish</name>
    <dbReference type="NCBI Taxonomy" id="75939"/>
    <lineage>
        <taxon>Eukaryota</taxon>
        <taxon>Metazoa</taxon>
        <taxon>Chordata</taxon>
        <taxon>Craniata</taxon>
        <taxon>Vertebrata</taxon>
        <taxon>Euteleostomi</taxon>
        <taxon>Actinopterygii</taxon>
        <taxon>Neopterygii</taxon>
        <taxon>Teleostei</taxon>
        <taxon>Protacanthopterygii</taxon>
        <taxon>Esociformes</taxon>
        <taxon>Umbridae</taxon>
        <taxon>Dallia</taxon>
    </lineage>
</organism>
<dbReference type="EMBL" id="CM055738">
    <property type="protein sequence ID" value="KAJ8005293.1"/>
    <property type="molecule type" value="Genomic_DNA"/>
</dbReference>
<reference evidence="1" key="1">
    <citation type="submission" date="2021-05" db="EMBL/GenBank/DDBJ databases">
        <authorList>
            <person name="Pan Q."/>
            <person name="Jouanno E."/>
            <person name="Zahm M."/>
            <person name="Klopp C."/>
            <person name="Cabau C."/>
            <person name="Louis A."/>
            <person name="Berthelot C."/>
            <person name="Parey E."/>
            <person name="Roest Crollius H."/>
            <person name="Montfort J."/>
            <person name="Robinson-Rechavi M."/>
            <person name="Bouchez O."/>
            <person name="Lampietro C."/>
            <person name="Lopez Roques C."/>
            <person name="Donnadieu C."/>
            <person name="Postlethwait J."/>
            <person name="Bobe J."/>
            <person name="Dillon D."/>
            <person name="Chandos A."/>
            <person name="von Hippel F."/>
            <person name="Guiguen Y."/>
        </authorList>
    </citation>
    <scope>NUCLEOTIDE SEQUENCE</scope>
    <source>
        <strain evidence="1">YG-Jan2019</strain>
    </source>
</reference>
<name>A0ACC2GNI1_DALPE</name>
<keyword evidence="2" id="KW-1185">Reference proteome</keyword>
<accession>A0ACC2GNI1</accession>
<gene>
    <name evidence="1" type="ORF">DPEC_G00145130</name>
</gene>
<proteinExistence type="predicted"/>
<dbReference type="Proteomes" id="UP001157502">
    <property type="component" value="Chromosome 11"/>
</dbReference>
<comment type="caution">
    <text evidence="1">The sequence shown here is derived from an EMBL/GenBank/DDBJ whole genome shotgun (WGS) entry which is preliminary data.</text>
</comment>
<evidence type="ECO:0000313" key="1">
    <source>
        <dbReference type="EMBL" id="KAJ8005293.1"/>
    </source>
</evidence>